<accession>A0A0H1RB21</accession>
<name>A0A0H1RB21_9HYPH</name>
<proteinExistence type="predicted"/>
<evidence type="ECO:0008006" key="3">
    <source>
        <dbReference type="Google" id="ProtNLM"/>
    </source>
</evidence>
<evidence type="ECO:0000313" key="2">
    <source>
        <dbReference type="Proteomes" id="UP000035489"/>
    </source>
</evidence>
<dbReference type="Gene3D" id="2.60.120.620">
    <property type="entry name" value="q2cbj1_9rhob like domain"/>
    <property type="match status" value="1"/>
</dbReference>
<dbReference type="SUPFAM" id="SSF51197">
    <property type="entry name" value="Clavaminate synthase-like"/>
    <property type="match status" value="1"/>
</dbReference>
<gene>
    <name evidence="1" type="ORF">AA309_14660</name>
</gene>
<dbReference type="AlphaFoldDB" id="A0A0H1RB21"/>
<evidence type="ECO:0000313" key="1">
    <source>
        <dbReference type="EMBL" id="KLK92410.1"/>
    </source>
</evidence>
<dbReference type="RefSeq" id="WP_047189781.1">
    <property type="nucleotide sequence ID" value="NZ_LCYG01000036.1"/>
</dbReference>
<dbReference type="Proteomes" id="UP000035489">
    <property type="component" value="Unassembled WGS sequence"/>
</dbReference>
<dbReference type="OrthoDB" id="9791262at2"/>
<keyword evidence="2" id="KW-1185">Reference proteome</keyword>
<reference evidence="1 2" key="1">
    <citation type="submission" date="2015-05" db="EMBL/GenBank/DDBJ databases">
        <title>Draft genome sequence of Microvirga vignae strain BR3299, a novel nitrogen fixing bacteria isolated from Brazil semi-aired region.</title>
        <authorList>
            <person name="Zilli J.E."/>
            <person name="Passos S.R."/>
            <person name="Leite J."/>
            <person name="Baldani J.I."/>
            <person name="Xavier G.R."/>
            <person name="Rumjaneck N.G."/>
            <person name="Simoes-Araujo J.L."/>
        </authorList>
    </citation>
    <scope>NUCLEOTIDE SEQUENCE [LARGE SCALE GENOMIC DNA]</scope>
    <source>
        <strain evidence="1 2">BR3299</strain>
    </source>
</reference>
<sequence length="63" mass="6885">MEAVNAILDTYGEPAYAEMESGEKIFFHPLVLHASDRSTSGKRQALVYCSSNARLNAPIVKEG</sequence>
<dbReference type="EMBL" id="LCYG01000036">
    <property type="protein sequence ID" value="KLK92410.1"/>
    <property type="molecule type" value="Genomic_DNA"/>
</dbReference>
<protein>
    <recommendedName>
        <fullName evidence="3">Phytanoyl-CoA dioxygenase</fullName>
    </recommendedName>
</protein>
<organism evidence="1 2">
    <name type="scientific">Microvirga vignae</name>
    <dbReference type="NCBI Taxonomy" id="1225564"/>
    <lineage>
        <taxon>Bacteria</taxon>
        <taxon>Pseudomonadati</taxon>
        <taxon>Pseudomonadota</taxon>
        <taxon>Alphaproteobacteria</taxon>
        <taxon>Hyphomicrobiales</taxon>
        <taxon>Methylobacteriaceae</taxon>
        <taxon>Microvirga</taxon>
    </lineage>
</organism>
<comment type="caution">
    <text evidence="1">The sequence shown here is derived from an EMBL/GenBank/DDBJ whole genome shotgun (WGS) entry which is preliminary data.</text>
</comment>